<protein>
    <submittedName>
        <fullName evidence="2">Nicotinamidase-related amidase</fullName>
    </submittedName>
</protein>
<proteinExistence type="predicted"/>
<dbReference type="InterPro" id="IPR000868">
    <property type="entry name" value="Isochorismatase-like_dom"/>
</dbReference>
<dbReference type="Pfam" id="PF00857">
    <property type="entry name" value="Isochorismatase"/>
    <property type="match status" value="1"/>
</dbReference>
<keyword evidence="3" id="KW-1185">Reference proteome</keyword>
<dbReference type="RefSeq" id="WP_209976427.1">
    <property type="nucleotide sequence ID" value="NZ_JAGGLB010000026.1"/>
</dbReference>
<dbReference type="InterPro" id="IPR036380">
    <property type="entry name" value="Isochorismatase-like_sf"/>
</dbReference>
<dbReference type="EMBL" id="JAGGLB010000026">
    <property type="protein sequence ID" value="MBP1994588.1"/>
    <property type="molecule type" value="Genomic_DNA"/>
</dbReference>
<gene>
    <name evidence="2" type="ORF">J2Z66_006227</name>
</gene>
<dbReference type="SUPFAM" id="SSF52499">
    <property type="entry name" value="Isochorismatase-like hydrolases"/>
    <property type="match status" value="1"/>
</dbReference>
<evidence type="ECO:0000313" key="3">
    <source>
        <dbReference type="Proteomes" id="UP001519287"/>
    </source>
</evidence>
<reference evidence="2 3" key="1">
    <citation type="submission" date="2021-03" db="EMBL/GenBank/DDBJ databases">
        <title>Genomic Encyclopedia of Type Strains, Phase IV (KMG-IV): sequencing the most valuable type-strain genomes for metagenomic binning, comparative biology and taxonomic classification.</title>
        <authorList>
            <person name="Goeker M."/>
        </authorList>
    </citation>
    <scope>NUCLEOTIDE SEQUENCE [LARGE SCALE GENOMIC DNA]</scope>
    <source>
        <strain evidence="2 3">DSM 26048</strain>
    </source>
</reference>
<evidence type="ECO:0000259" key="1">
    <source>
        <dbReference type="Pfam" id="PF00857"/>
    </source>
</evidence>
<dbReference type="Proteomes" id="UP001519287">
    <property type="component" value="Unassembled WGS sequence"/>
</dbReference>
<comment type="caution">
    <text evidence="2">The sequence shown here is derived from an EMBL/GenBank/DDBJ whole genome shotgun (WGS) entry which is preliminary data.</text>
</comment>
<feature type="domain" description="Isochorismatase-like" evidence="1">
    <location>
        <begin position="79"/>
        <end position="263"/>
    </location>
</feature>
<accession>A0ABS4J451</accession>
<dbReference type="Gene3D" id="3.40.50.850">
    <property type="entry name" value="Isochorismatase-like"/>
    <property type="match status" value="1"/>
</dbReference>
<organism evidence="2 3">
    <name type="scientific">Paenibacillus eucommiae</name>
    <dbReference type="NCBI Taxonomy" id="1355755"/>
    <lineage>
        <taxon>Bacteria</taxon>
        <taxon>Bacillati</taxon>
        <taxon>Bacillota</taxon>
        <taxon>Bacilli</taxon>
        <taxon>Bacillales</taxon>
        <taxon>Paenibacillaceae</taxon>
        <taxon>Paenibacillus</taxon>
    </lineage>
</organism>
<sequence>MFNLQFKINLEYTPRSPRSGHSFTESSHVRSGTSYTFDTNEVGIALVDLWNFGWEVGPIEKSLGWELSTERGASHALRKKEIITQRIAPTIQRLRQSGIQIFHCNHAAFLKDYPQWMSSTTEEERDRAAVEHEESVDSSAATESIFPEMEWQKEWMRRHVDDIFNLSWSRQQAETYSQIRIPQEVEPLDKDILIYSQEQFNRNLRERGIRALFYMGFETDECVTYSDYGIMNMRSLGYMTNIVRDCTTTYESAETAQGLWRTKVSIELIEKRWGYSVNSQDLVQAVEK</sequence>
<name>A0ABS4J451_9BACL</name>
<evidence type="ECO:0000313" key="2">
    <source>
        <dbReference type="EMBL" id="MBP1994588.1"/>
    </source>
</evidence>